<dbReference type="AlphaFoldDB" id="A0A811QQT4"/>
<evidence type="ECO:0000313" key="2">
    <source>
        <dbReference type="EMBL" id="CAD6261437.1"/>
    </source>
</evidence>
<name>A0A811QQT4_9POAL</name>
<evidence type="ECO:0000256" key="1">
    <source>
        <dbReference type="SAM" id="MobiDB-lite"/>
    </source>
</evidence>
<dbReference type="Proteomes" id="UP000604825">
    <property type="component" value="Unassembled WGS sequence"/>
</dbReference>
<proteinExistence type="predicted"/>
<sequence length="92" mass="10200">MASSSENTGMPLEEEQPQAPSMPNLEPTEAAAPGEAEEDPQTLERAQELFNKGAKAIEDEDFVEAVDYLSQALEIRLGFPFLLQFPLHFCDM</sequence>
<comment type="caution">
    <text evidence="2">The sequence shown here is derived from an EMBL/GenBank/DDBJ whole genome shotgun (WGS) entry which is preliminary data.</text>
</comment>
<keyword evidence="3" id="KW-1185">Reference proteome</keyword>
<gene>
    <name evidence="2" type="ORF">NCGR_LOCUS44858</name>
</gene>
<protein>
    <submittedName>
        <fullName evidence="2">Uncharacterized protein</fullName>
    </submittedName>
</protein>
<dbReference type="OrthoDB" id="10586654at2759"/>
<reference evidence="2" key="1">
    <citation type="submission" date="2020-10" db="EMBL/GenBank/DDBJ databases">
        <authorList>
            <person name="Han B."/>
            <person name="Lu T."/>
            <person name="Zhao Q."/>
            <person name="Huang X."/>
            <person name="Zhao Y."/>
        </authorList>
    </citation>
    <scope>NUCLEOTIDE SEQUENCE</scope>
</reference>
<feature type="region of interest" description="Disordered" evidence="1">
    <location>
        <begin position="1"/>
        <end position="42"/>
    </location>
</feature>
<dbReference type="EMBL" id="CAJGYO010000011">
    <property type="protein sequence ID" value="CAD6261437.1"/>
    <property type="molecule type" value="Genomic_DNA"/>
</dbReference>
<evidence type="ECO:0000313" key="3">
    <source>
        <dbReference type="Proteomes" id="UP000604825"/>
    </source>
</evidence>
<organism evidence="2 3">
    <name type="scientific">Miscanthus lutarioriparius</name>
    <dbReference type="NCBI Taxonomy" id="422564"/>
    <lineage>
        <taxon>Eukaryota</taxon>
        <taxon>Viridiplantae</taxon>
        <taxon>Streptophyta</taxon>
        <taxon>Embryophyta</taxon>
        <taxon>Tracheophyta</taxon>
        <taxon>Spermatophyta</taxon>
        <taxon>Magnoliopsida</taxon>
        <taxon>Liliopsida</taxon>
        <taxon>Poales</taxon>
        <taxon>Poaceae</taxon>
        <taxon>PACMAD clade</taxon>
        <taxon>Panicoideae</taxon>
        <taxon>Andropogonodae</taxon>
        <taxon>Andropogoneae</taxon>
        <taxon>Saccharinae</taxon>
        <taxon>Miscanthus</taxon>
    </lineage>
</organism>
<accession>A0A811QQT4</accession>